<comment type="caution">
    <text evidence="1">The sequence shown here is derived from an EMBL/GenBank/DDBJ whole genome shotgun (WGS) entry which is preliminary data.</text>
</comment>
<gene>
    <name evidence="1" type="ORF">AAEO56_02900</name>
</gene>
<name>A0ABU9HSQ7_9FLAO</name>
<keyword evidence="2" id="KW-1185">Reference proteome</keyword>
<sequence length="254" mass="29360">MKTIVTGILFLVVLFSFNTPKINFPKAKTVYTEFRADSGYIKKGEALRLLAQAKYDLGYEQEGRDTLDLQASNYKFSDTLGKYYKIDNGNYLAFLPEVTHPDRRVYLLMETTRDGIVLRSEPYWSGMYQCCWDKPYEGIERYGNNYFGILSCGTGSAHCSSNIHLFKGFAPQSNSICSYLYTGWCVGREIACLLTSDMEIKNDTVTMHYTMEHLKERRNGKYKTVDSEKFDIKYVEREQGWVALDSTKIYEFPN</sequence>
<evidence type="ECO:0000313" key="1">
    <source>
        <dbReference type="EMBL" id="MEL1243199.1"/>
    </source>
</evidence>
<protein>
    <recommendedName>
        <fullName evidence="3">GLPGLI family protein</fullName>
    </recommendedName>
</protein>
<evidence type="ECO:0008006" key="3">
    <source>
        <dbReference type="Google" id="ProtNLM"/>
    </source>
</evidence>
<dbReference type="Proteomes" id="UP001464555">
    <property type="component" value="Unassembled WGS sequence"/>
</dbReference>
<dbReference type="RefSeq" id="WP_341695516.1">
    <property type="nucleotide sequence ID" value="NZ_JBBYHR010000001.1"/>
</dbReference>
<evidence type="ECO:0000313" key="2">
    <source>
        <dbReference type="Proteomes" id="UP001464555"/>
    </source>
</evidence>
<proteinExistence type="predicted"/>
<reference evidence="1 2" key="1">
    <citation type="submission" date="2024-04" db="EMBL/GenBank/DDBJ databases">
        <title>Flavobacterium sp. DGU11 16S ribosomal RNA gene Genome sequencing and assembly.</title>
        <authorList>
            <person name="Park S."/>
        </authorList>
    </citation>
    <scope>NUCLEOTIDE SEQUENCE [LARGE SCALE GENOMIC DNA]</scope>
    <source>
        <strain evidence="1 2">DGU11</strain>
    </source>
</reference>
<organism evidence="1 2">
    <name type="scientific">Flavobacterium arundinis</name>
    <dbReference type="NCBI Taxonomy" id="3139143"/>
    <lineage>
        <taxon>Bacteria</taxon>
        <taxon>Pseudomonadati</taxon>
        <taxon>Bacteroidota</taxon>
        <taxon>Flavobacteriia</taxon>
        <taxon>Flavobacteriales</taxon>
        <taxon>Flavobacteriaceae</taxon>
        <taxon>Flavobacterium</taxon>
    </lineage>
</organism>
<accession>A0ABU9HSQ7</accession>
<dbReference type="EMBL" id="JBBYHR010000001">
    <property type="protein sequence ID" value="MEL1243199.1"/>
    <property type="molecule type" value="Genomic_DNA"/>
</dbReference>